<dbReference type="CDD" id="cd07571">
    <property type="entry name" value="ALP_N-acyl_transferase"/>
    <property type="match status" value="1"/>
</dbReference>
<dbReference type="PANTHER" id="PTHR38686:SF1">
    <property type="entry name" value="APOLIPOPROTEIN N-ACYLTRANSFERASE"/>
    <property type="match status" value="1"/>
</dbReference>
<gene>
    <name evidence="9 11" type="primary">lnt</name>
    <name evidence="11" type="ORF">FcAc13_07140</name>
</gene>
<evidence type="ECO:0000256" key="8">
    <source>
        <dbReference type="ARBA" id="ARBA00023315"/>
    </source>
</evidence>
<keyword evidence="5 9" id="KW-0812">Transmembrane</keyword>
<feature type="transmembrane region" description="Helical" evidence="9">
    <location>
        <begin position="20"/>
        <end position="44"/>
    </location>
</feature>
<dbReference type="EMBL" id="JABURY010000016">
    <property type="protein sequence ID" value="MBC9131083.1"/>
    <property type="molecule type" value="Genomic_DNA"/>
</dbReference>
<dbReference type="InterPro" id="IPR045378">
    <property type="entry name" value="LNT_N"/>
</dbReference>
<evidence type="ECO:0000256" key="5">
    <source>
        <dbReference type="ARBA" id="ARBA00022692"/>
    </source>
</evidence>
<evidence type="ECO:0000256" key="9">
    <source>
        <dbReference type="HAMAP-Rule" id="MF_01148"/>
    </source>
</evidence>
<organism evidence="11 12">
    <name type="scientific">Frischella japonica</name>
    <dbReference type="NCBI Taxonomy" id="2741544"/>
    <lineage>
        <taxon>Bacteria</taxon>
        <taxon>Pseudomonadati</taxon>
        <taxon>Pseudomonadota</taxon>
        <taxon>Gammaproteobacteria</taxon>
        <taxon>Orbales</taxon>
        <taxon>Orbaceae</taxon>
        <taxon>Frischella</taxon>
    </lineage>
</organism>
<dbReference type="PROSITE" id="PS50263">
    <property type="entry name" value="CN_HYDROLASE"/>
    <property type="match status" value="1"/>
</dbReference>
<dbReference type="PANTHER" id="PTHR38686">
    <property type="entry name" value="APOLIPOPROTEIN N-ACYLTRANSFERASE"/>
    <property type="match status" value="1"/>
</dbReference>
<dbReference type="Proteomes" id="UP000651208">
    <property type="component" value="Unassembled WGS sequence"/>
</dbReference>
<evidence type="ECO:0000256" key="7">
    <source>
        <dbReference type="ARBA" id="ARBA00023136"/>
    </source>
</evidence>
<comment type="function">
    <text evidence="9">Catalyzes the phospholipid dependent N-acylation of the N-terminal cysteine of apolipoprotein, the last step in lipoprotein maturation.</text>
</comment>
<comment type="similarity">
    <text evidence="2 9">Belongs to the CN hydrolase family. Apolipoprotein N-acyltransferase subfamily.</text>
</comment>
<dbReference type="SUPFAM" id="SSF56317">
    <property type="entry name" value="Carbon-nitrogen hydrolase"/>
    <property type="match status" value="1"/>
</dbReference>
<evidence type="ECO:0000256" key="4">
    <source>
        <dbReference type="ARBA" id="ARBA00022679"/>
    </source>
</evidence>
<dbReference type="EC" id="2.3.1.269" evidence="9"/>
<keyword evidence="7 9" id="KW-0472">Membrane</keyword>
<feature type="transmembrane region" description="Helical" evidence="9">
    <location>
        <begin position="204"/>
        <end position="221"/>
    </location>
</feature>
<evidence type="ECO:0000256" key="1">
    <source>
        <dbReference type="ARBA" id="ARBA00004651"/>
    </source>
</evidence>
<dbReference type="Pfam" id="PF20154">
    <property type="entry name" value="LNT_N"/>
    <property type="match status" value="1"/>
</dbReference>
<feature type="transmembrane region" description="Helical" evidence="9">
    <location>
        <begin position="51"/>
        <end position="71"/>
    </location>
</feature>
<keyword evidence="12" id="KW-1185">Reference proteome</keyword>
<keyword evidence="6 9" id="KW-1133">Transmembrane helix</keyword>
<dbReference type="Gene3D" id="3.60.110.10">
    <property type="entry name" value="Carbon-nitrogen hydrolase"/>
    <property type="match status" value="1"/>
</dbReference>
<evidence type="ECO:0000259" key="10">
    <source>
        <dbReference type="PROSITE" id="PS50263"/>
    </source>
</evidence>
<dbReference type="Pfam" id="PF00795">
    <property type="entry name" value="CN_hydrolase"/>
    <property type="match status" value="1"/>
</dbReference>
<sequence>MFKQVLIQQLMATILGGIAVFSYAPFHFSLLALISFSGLLLLIADKSAKQAAIIGLSWGLGYFSSGIHWVYISIKQYGELPTIVAITILVLLIVYLSLYPLLFATLVRLSNKLAPAYSVKQLVLLSPLLWQFTEYLRGTILTGFSWLEFGYSQLDSPLKGLFPIIGIDGVNLIFSILCGLLAYLICHLIYLIRYKQWRISKTHFFNALIALLIFYFAPILTNCAEWTHQDNSRQVNVSLVQGNITQSLKWNANQLENTLHTYYSLTKNLLEQSDIIIWPEAAITDLETNQQFYLRQLDQLARANQSAIAVGIIDLRHNSDDYDIFNTLIVLGDENPYHYPTENRYNKHHLVPFGEYIPLQLLLEPIANLLQIPMSSMSFGERIQKPLVMKGFKFTTVICYEAILSDLVLANFSNDTDFLLTVSNDAWFGESIGPWQHLQMVQARALEFGRTMIRSTNNGITAIIDPSGKILQQAPQFKTTTLSMQLSPNTGLTPYAKWGHFPLFIMMIILSLLLIPKTRYN</sequence>
<keyword evidence="4 9" id="KW-0808">Transferase</keyword>
<feature type="transmembrane region" description="Helical" evidence="9">
    <location>
        <begin position="83"/>
        <end position="107"/>
    </location>
</feature>
<dbReference type="RefSeq" id="WP_187755527.1">
    <property type="nucleotide sequence ID" value="NZ_JABURY010000016.1"/>
</dbReference>
<proteinExistence type="inferred from homology"/>
<dbReference type="InterPro" id="IPR003010">
    <property type="entry name" value="C-N_Hydrolase"/>
</dbReference>
<dbReference type="HAMAP" id="MF_01148">
    <property type="entry name" value="Lnt"/>
    <property type="match status" value="1"/>
</dbReference>
<comment type="subcellular location">
    <subcellularLocation>
        <location evidence="1 9">Cell membrane</location>
        <topology evidence="1 9">Multi-pass membrane protein</topology>
    </subcellularLocation>
</comment>
<comment type="pathway">
    <text evidence="9">Protein modification; lipoprotein biosynthesis (N-acyl transfer).</text>
</comment>
<evidence type="ECO:0000256" key="6">
    <source>
        <dbReference type="ARBA" id="ARBA00022989"/>
    </source>
</evidence>
<feature type="transmembrane region" description="Helical" evidence="9">
    <location>
        <begin position="498"/>
        <end position="515"/>
    </location>
</feature>
<reference evidence="11 12" key="1">
    <citation type="submission" date="2020-06" db="EMBL/GenBank/DDBJ databases">
        <title>Frischella cerana isolated from Apis cerana gut homogenate.</title>
        <authorList>
            <person name="Wolter L.A."/>
            <person name="Suenami S."/>
            <person name="Miyazaki R."/>
        </authorList>
    </citation>
    <scope>NUCLEOTIDE SEQUENCE [LARGE SCALE GENOMIC DNA]</scope>
    <source>
        <strain evidence="11 12">Ac13</strain>
    </source>
</reference>
<accession>A0ABR7QXX7</accession>
<feature type="transmembrane region" description="Helical" evidence="9">
    <location>
        <begin position="169"/>
        <end position="192"/>
    </location>
</feature>
<keyword evidence="8 9" id="KW-0012">Acyltransferase</keyword>
<evidence type="ECO:0000256" key="3">
    <source>
        <dbReference type="ARBA" id="ARBA00022475"/>
    </source>
</evidence>
<feature type="domain" description="CN hydrolase" evidence="10">
    <location>
        <begin position="240"/>
        <end position="488"/>
    </location>
</feature>
<dbReference type="InterPro" id="IPR036526">
    <property type="entry name" value="C-N_Hydrolase_sf"/>
</dbReference>
<dbReference type="NCBIfam" id="TIGR00546">
    <property type="entry name" value="lnt"/>
    <property type="match status" value="1"/>
</dbReference>
<evidence type="ECO:0000256" key="2">
    <source>
        <dbReference type="ARBA" id="ARBA00010065"/>
    </source>
</evidence>
<evidence type="ECO:0000313" key="12">
    <source>
        <dbReference type="Proteomes" id="UP000651208"/>
    </source>
</evidence>
<comment type="caution">
    <text evidence="11">The sequence shown here is derived from an EMBL/GenBank/DDBJ whole genome shotgun (WGS) entry which is preliminary data.</text>
</comment>
<name>A0ABR7QXX7_9GAMM</name>
<dbReference type="InterPro" id="IPR004563">
    <property type="entry name" value="Apolipo_AcylTrfase"/>
</dbReference>
<comment type="catalytic activity">
    <reaction evidence="9">
        <text>N-terminal S-1,2-diacyl-sn-glyceryl-L-cysteinyl-[lipoprotein] + a glycerophospholipid = N-acyl-S-1,2-diacyl-sn-glyceryl-L-cysteinyl-[lipoprotein] + a 2-acyl-sn-glycero-3-phospholipid + H(+)</text>
        <dbReference type="Rhea" id="RHEA:48228"/>
        <dbReference type="Rhea" id="RHEA-COMP:14681"/>
        <dbReference type="Rhea" id="RHEA-COMP:14684"/>
        <dbReference type="ChEBI" id="CHEBI:15378"/>
        <dbReference type="ChEBI" id="CHEBI:136912"/>
        <dbReference type="ChEBI" id="CHEBI:140656"/>
        <dbReference type="ChEBI" id="CHEBI:140657"/>
        <dbReference type="ChEBI" id="CHEBI:140660"/>
        <dbReference type="EC" id="2.3.1.269"/>
    </reaction>
</comment>
<protein>
    <recommendedName>
        <fullName evidence="9">Apolipoprotein N-acyltransferase</fullName>
        <shortName evidence="9">ALP N-acyltransferase</shortName>
        <ecNumber evidence="9">2.3.1.269</ecNumber>
    </recommendedName>
</protein>
<keyword evidence="3 9" id="KW-1003">Cell membrane</keyword>
<evidence type="ECO:0000313" key="11">
    <source>
        <dbReference type="EMBL" id="MBC9131083.1"/>
    </source>
</evidence>